<protein>
    <submittedName>
        <fullName evidence="1">Uncharacterized protein</fullName>
    </submittedName>
</protein>
<sequence length="540" mass="60581">WEASEDITLSIPLTDTETETDYFLVSALTEDQYQQLHQRSVVNYDGYVRAYKNYRRDHDSDFDPEGNTDYQEDYYWKLFDLERAGNHPESVTLTVQGTSTHVNSEGEVVHGFSEKASALLAAAEPLGLMSFSDGSPGSQSTSTTIKSLDDFQNLDQFRAFRNAAANDGLYFWRDGTASAKVVYPRSITETIHIHKDFFSTPGKGSKVLGKGLHSVTGDYYSIIVQESGSFTGFRPGNAGIRFTELQEFREPGYGPSHTTTLEIGRIYYVNNPLEGPISISEPSSRSAYRSGYPIANAEMVQSLEYRFPEDIPHPDNSGPCPKEYVKQLEDMFLEAVHEPDTGNTPFFTLFLSKMAEQQAKSAHYRFLPPLIARASTDGNVTRHLHPWFTGQASDWVGLFPYGQYAGGVINGLDRWYSDQFRIGDTRRYVFNSPMRNPDHYETGFSTQIQNSDNLYTPTLGKDGKEQKGLVKHVGVRVEKGFLASKGDFLQVALDIYEAPDELSDFQRMPYSVHTEYELTLGDVPYYFDGTIDSGGGASVM</sequence>
<feature type="non-terminal residue" evidence="1">
    <location>
        <position position="1"/>
    </location>
</feature>
<organism evidence="1 2">
    <name type="scientific">Tindallia californiensis</name>
    <dbReference type="NCBI Taxonomy" id="159292"/>
    <lineage>
        <taxon>Bacteria</taxon>
        <taxon>Bacillati</taxon>
        <taxon>Bacillota</taxon>
        <taxon>Clostridia</taxon>
        <taxon>Peptostreptococcales</taxon>
        <taxon>Tindalliaceae</taxon>
        <taxon>Tindallia</taxon>
    </lineage>
</organism>
<dbReference type="RefSeq" id="WP_176968426.1">
    <property type="nucleotide sequence ID" value="NZ_FNPV01000012.1"/>
</dbReference>
<dbReference type="AlphaFoldDB" id="A0A1H3R3W9"/>
<evidence type="ECO:0000313" key="2">
    <source>
        <dbReference type="Proteomes" id="UP000199230"/>
    </source>
</evidence>
<proteinExistence type="predicted"/>
<keyword evidence="2" id="KW-1185">Reference proteome</keyword>
<name>A0A1H3R3W9_9FIRM</name>
<dbReference type="EMBL" id="FNPV01000012">
    <property type="protein sequence ID" value="SDZ20532.1"/>
    <property type="molecule type" value="Genomic_DNA"/>
</dbReference>
<accession>A0A1H3R3W9</accession>
<evidence type="ECO:0000313" key="1">
    <source>
        <dbReference type="EMBL" id="SDZ20532.1"/>
    </source>
</evidence>
<reference evidence="1 2" key="1">
    <citation type="submission" date="2016-10" db="EMBL/GenBank/DDBJ databases">
        <authorList>
            <person name="de Groot N.N."/>
        </authorList>
    </citation>
    <scope>NUCLEOTIDE SEQUENCE [LARGE SCALE GENOMIC DNA]</scope>
    <source>
        <strain evidence="1 2">APO</strain>
    </source>
</reference>
<gene>
    <name evidence="1" type="ORF">SAMN05192546_1121</name>
</gene>
<dbReference type="Proteomes" id="UP000199230">
    <property type="component" value="Unassembled WGS sequence"/>
</dbReference>